<dbReference type="InterPro" id="IPR028098">
    <property type="entry name" value="Glyco_trans_4-like_N"/>
</dbReference>
<organism evidence="4 5">
    <name type="scientific">Rhizobium hainanense</name>
    <dbReference type="NCBI Taxonomy" id="52131"/>
    <lineage>
        <taxon>Bacteria</taxon>
        <taxon>Pseudomonadati</taxon>
        <taxon>Pseudomonadota</taxon>
        <taxon>Alphaproteobacteria</taxon>
        <taxon>Hyphomicrobiales</taxon>
        <taxon>Rhizobiaceae</taxon>
        <taxon>Rhizobium/Agrobacterium group</taxon>
        <taxon>Rhizobium</taxon>
    </lineage>
</organism>
<accession>A0A1C3V221</accession>
<name>A0A1C3V221_9HYPH</name>
<dbReference type="GO" id="GO:0009103">
    <property type="term" value="P:lipopolysaccharide biosynthetic process"/>
    <property type="evidence" value="ECO:0007669"/>
    <property type="project" value="TreeGrafter"/>
</dbReference>
<dbReference type="Gene3D" id="3.40.50.2000">
    <property type="entry name" value="Glycogen Phosphorylase B"/>
    <property type="match status" value="2"/>
</dbReference>
<dbReference type="Pfam" id="PF00534">
    <property type="entry name" value="Glycos_transf_1"/>
    <property type="match status" value="1"/>
</dbReference>
<dbReference type="STRING" id="52131.GA0061100_104146"/>
<dbReference type="Pfam" id="PF13439">
    <property type="entry name" value="Glyco_transf_4"/>
    <property type="match status" value="1"/>
</dbReference>
<gene>
    <name evidence="4" type="ORF">GA0061100_104146</name>
</gene>
<dbReference type="PANTHER" id="PTHR46401:SF2">
    <property type="entry name" value="GLYCOSYLTRANSFERASE WBBK-RELATED"/>
    <property type="match status" value="1"/>
</dbReference>
<evidence type="ECO:0000313" key="5">
    <source>
        <dbReference type="Proteomes" id="UP000186228"/>
    </source>
</evidence>
<dbReference type="CDD" id="cd03809">
    <property type="entry name" value="GT4_MtfB-like"/>
    <property type="match status" value="1"/>
</dbReference>
<dbReference type="EMBL" id="FMAC01000004">
    <property type="protein sequence ID" value="SCB21783.1"/>
    <property type="molecule type" value="Genomic_DNA"/>
</dbReference>
<feature type="domain" description="Glycosyl transferase family 1" evidence="2">
    <location>
        <begin position="193"/>
        <end position="348"/>
    </location>
</feature>
<dbReference type="AlphaFoldDB" id="A0A1C3V221"/>
<protein>
    <submittedName>
        <fullName evidence="4">Glycosyltransferase involved in cell wall bisynthesis</fullName>
    </submittedName>
</protein>
<sequence>MGSSPMKIGIDARNLVTSMTGIGRYVLEMSRHLAFRGHELHFYLPEAPYGDLKELPAAKLDVARFPGGIRRMIWAQTELPRRAAQDKIEVFWGPAHRLPFFLDRHIARVITIHDLVWRDMAATMRWQTWMADRWLMKPGVAVADEIVADSAATADALKAQFPSCGDKLSIIYPGLTSIGGVAMPKNLSQFGIDRPYILFVGTLEPRKNLLRLLQAYAALPETTRQQFLLVLAGGQGWRLGDLKGHVAELQIESSVRLTGYVSDTDLAQLYGHARFLAMPSLYEGFGFPIIEANAMGIPVLTSNTSSMPEVAAKAGILVDPNDVQSIRNGLESLATDDVLHARLADNARPNAARFDWTESARQLERLFEKAIVKRRGGM</sequence>
<keyword evidence="1 4" id="KW-0808">Transferase</keyword>
<reference evidence="5" key="1">
    <citation type="submission" date="2016-08" db="EMBL/GenBank/DDBJ databases">
        <authorList>
            <person name="Varghese N."/>
            <person name="Submissions Spin"/>
        </authorList>
    </citation>
    <scope>NUCLEOTIDE SEQUENCE [LARGE SCALE GENOMIC DNA]</scope>
    <source>
        <strain evidence="5">CCBAU 57015</strain>
    </source>
</reference>
<dbReference type="InterPro" id="IPR001296">
    <property type="entry name" value="Glyco_trans_1"/>
</dbReference>
<dbReference type="PANTHER" id="PTHR46401">
    <property type="entry name" value="GLYCOSYLTRANSFERASE WBBK-RELATED"/>
    <property type="match status" value="1"/>
</dbReference>
<feature type="domain" description="Glycosyltransferase subfamily 4-like N-terminal" evidence="3">
    <location>
        <begin position="20"/>
        <end position="174"/>
    </location>
</feature>
<keyword evidence="5" id="KW-1185">Reference proteome</keyword>
<proteinExistence type="predicted"/>
<dbReference type="SUPFAM" id="SSF53756">
    <property type="entry name" value="UDP-Glycosyltransferase/glycogen phosphorylase"/>
    <property type="match status" value="1"/>
</dbReference>
<evidence type="ECO:0000259" key="2">
    <source>
        <dbReference type="Pfam" id="PF00534"/>
    </source>
</evidence>
<dbReference type="GO" id="GO:0016757">
    <property type="term" value="F:glycosyltransferase activity"/>
    <property type="evidence" value="ECO:0007669"/>
    <property type="project" value="InterPro"/>
</dbReference>
<evidence type="ECO:0000313" key="4">
    <source>
        <dbReference type="EMBL" id="SCB21783.1"/>
    </source>
</evidence>
<evidence type="ECO:0000256" key="1">
    <source>
        <dbReference type="ARBA" id="ARBA00022679"/>
    </source>
</evidence>
<evidence type="ECO:0000259" key="3">
    <source>
        <dbReference type="Pfam" id="PF13439"/>
    </source>
</evidence>
<dbReference type="Proteomes" id="UP000186228">
    <property type="component" value="Unassembled WGS sequence"/>
</dbReference>